<name>A0ACC2V0E0_9TREE</name>
<accession>A0ACC2V0E0</accession>
<gene>
    <name evidence="1" type="ORF">QFC20_007359</name>
</gene>
<evidence type="ECO:0000313" key="1">
    <source>
        <dbReference type="EMBL" id="KAJ9092472.1"/>
    </source>
</evidence>
<dbReference type="Proteomes" id="UP001230649">
    <property type="component" value="Unassembled WGS sequence"/>
</dbReference>
<keyword evidence="2" id="KW-1185">Reference proteome</keyword>
<evidence type="ECO:0000313" key="2">
    <source>
        <dbReference type="Proteomes" id="UP001230649"/>
    </source>
</evidence>
<proteinExistence type="predicted"/>
<comment type="caution">
    <text evidence="1">The sequence shown here is derived from an EMBL/GenBank/DDBJ whole genome shotgun (WGS) entry which is preliminary data.</text>
</comment>
<sequence length="501" mass="54541">MPIHVLGALAETTSVSTTLVVYTTCLVGLLLVLKTLWIEGRKCTWERDWAGKFLIVIAPPSPLVYALLDHLVNLPHPPEVLYLPPLASPLPQELLTILHAIRLTAASKTGLLTPPTTVEVPESDATADAPSSIPSTTLHCEPLPRDPAAIKEFIRKWAVKPPGTADSGRRIDGIVWADEWDVSRPWKIFSTRGGVQEGGDTWAGVQRPKEGGVSWTAEQAKFHFLNSILPFLLKAPMERSIRLINVLSPFYSAAVPLLKSSPEEQGQATDKVLSGTEGSPVVQSGKAALRNILLWRHLQRVMDALASVSHNEAHKATAVPVPEETVQEAEGLRRRKVESVEEKTPTKRITVQSNILALPVIIGFNRWGIVRPLLGLREGSYLGWALYILLSPLIYLVTPSTNSALQSILYALSAPALYDDEDKDSEDKVDGSKSRRDGVKGGGIIRDASWIPNPFAPAWADPLAAKIWDQLEAQVEQGVKAEAESEQGNTAEAGGKKVSFA</sequence>
<reference evidence="1" key="1">
    <citation type="submission" date="2023-04" db="EMBL/GenBank/DDBJ databases">
        <title>Draft Genome sequencing of Naganishia species isolated from polar environments using Oxford Nanopore Technology.</title>
        <authorList>
            <person name="Leo P."/>
            <person name="Venkateswaran K."/>
        </authorList>
    </citation>
    <scope>NUCLEOTIDE SEQUENCE</scope>
    <source>
        <strain evidence="1">MNA-CCFEE 5262</strain>
    </source>
</reference>
<dbReference type="EMBL" id="JASBWS010000173">
    <property type="protein sequence ID" value="KAJ9092472.1"/>
    <property type="molecule type" value="Genomic_DNA"/>
</dbReference>
<organism evidence="1 2">
    <name type="scientific">Naganishia adeliensis</name>
    <dbReference type="NCBI Taxonomy" id="92952"/>
    <lineage>
        <taxon>Eukaryota</taxon>
        <taxon>Fungi</taxon>
        <taxon>Dikarya</taxon>
        <taxon>Basidiomycota</taxon>
        <taxon>Agaricomycotina</taxon>
        <taxon>Tremellomycetes</taxon>
        <taxon>Filobasidiales</taxon>
        <taxon>Filobasidiaceae</taxon>
        <taxon>Naganishia</taxon>
    </lineage>
</organism>
<protein>
    <submittedName>
        <fullName evidence="1">Uncharacterized protein</fullName>
    </submittedName>
</protein>